<accession>S3J4J7</accession>
<dbReference type="Pfam" id="PF06891">
    <property type="entry name" value="P2_Phage_GpR"/>
    <property type="match status" value="1"/>
</dbReference>
<name>S3J4J7_9ENTR</name>
<dbReference type="OrthoDB" id="6429084at2"/>
<dbReference type="STRING" id="566551.HMPREF0201_03599"/>
<dbReference type="PATRIC" id="fig|566551.4.peg.3284"/>
<evidence type="ECO:0008006" key="3">
    <source>
        <dbReference type="Google" id="ProtNLM"/>
    </source>
</evidence>
<dbReference type="AlphaFoldDB" id="S3J4J7"/>
<organism evidence="1 2">
    <name type="scientific">Cedecea davisae DSM 4568</name>
    <dbReference type="NCBI Taxonomy" id="566551"/>
    <lineage>
        <taxon>Bacteria</taxon>
        <taxon>Pseudomonadati</taxon>
        <taxon>Pseudomonadota</taxon>
        <taxon>Gammaproteobacteria</taxon>
        <taxon>Enterobacterales</taxon>
        <taxon>Enterobacteriaceae</taxon>
        <taxon>Cedecea</taxon>
    </lineage>
</organism>
<dbReference type="Proteomes" id="UP000014585">
    <property type="component" value="Unassembled WGS sequence"/>
</dbReference>
<comment type="caution">
    <text evidence="1">The sequence shown here is derived from an EMBL/GenBank/DDBJ whole genome shotgun (WGS) entry which is preliminary data.</text>
</comment>
<sequence>MSLLDSLTVFVRSNMPERAMEGFDSLMDEVRFVPAARDLGAGQYRLAIMHYTVTLEWARFPYRVCDPQLVMALLLAWYMSEAAPAMGSINTDYELPEIDVEKLDEETAIVLVTGSLAEPLDLTEDPQGQIPLDGRRWRLAKSSVWVAEHATLFFGSGDGTWPVQSEVS</sequence>
<proteinExistence type="predicted"/>
<dbReference type="EMBL" id="ATDT01000032">
    <property type="protein sequence ID" value="EPF14932.1"/>
    <property type="molecule type" value="Genomic_DNA"/>
</dbReference>
<dbReference type="InterPro" id="IPR009678">
    <property type="entry name" value="Phage_tail_completion_R"/>
</dbReference>
<evidence type="ECO:0000313" key="1">
    <source>
        <dbReference type="EMBL" id="EPF14932.1"/>
    </source>
</evidence>
<reference evidence="1 2" key="1">
    <citation type="submission" date="2013-04" db="EMBL/GenBank/DDBJ databases">
        <authorList>
            <person name="Weinstock G."/>
            <person name="Sodergren E."/>
            <person name="Lobos E.A."/>
            <person name="Fulton L."/>
            <person name="Fulton R."/>
            <person name="Courtney L."/>
            <person name="Fronick C."/>
            <person name="O'Laughlin M."/>
            <person name="Godfrey J."/>
            <person name="Wilson R.M."/>
            <person name="Miner T."/>
            <person name="Farmer C."/>
            <person name="Delehaunty K."/>
            <person name="Cordes M."/>
            <person name="Minx P."/>
            <person name="Tomlinson C."/>
            <person name="Chen J."/>
            <person name="Wollam A."/>
            <person name="Pepin K.H."/>
            <person name="Palsikar V.B."/>
            <person name="Zhang X."/>
            <person name="Suruliraj S."/>
            <person name="Perna N.T."/>
            <person name="Plunkett G."/>
            <person name="Warren W."/>
            <person name="Mitreva M."/>
            <person name="Mardis E.R."/>
            <person name="Wilson R.K."/>
        </authorList>
    </citation>
    <scope>NUCLEOTIDE SEQUENCE [LARGE SCALE GENOMIC DNA]</scope>
    <source>
        <strain evidence="1 2">DSM 4568</strain>
    </source>
</reference>
<dbReference type="RefSeq" id="WP_016537861.1">
    <property type="nucleotide sequence ID" value="NZ_KE161030.1"/>
</dbReference>
<gene>
    <name evidence="1" type="ORF">HMPREF0201_03599</name>
</gene>
<evidence type="ECO:0000313" key="2">
    <source>
        <dbReference type="Proteomes" id="UP000014585"/>
    </source>
</evidence>
<dbReference type="HOGENOM" id="CLU_135548_0_0_6"/>
<protein>
    <recommendedName>
        <fullName evidence="3">P2 phage tail completion protein R</fullName>
    </recommendedName>
</protein>